<keyword evidence="3" id="KW-0963">Cytoplasm</keyword>
<dbReference type="GO" id="GO:0005506">
    <property type="term" value="F:iron ion binding"/>
    <property type="evidence" value="ECO:0007669"/>
    <property type="project" value="InterPro"/>
</dbReference>
<evidence type="ECO:0000256" key="8">
    <source>
        <dbReference type="ARBA" id="ARBA00023004"/>
    </source>
</evidence>
<evidence type="ECO:0000256" key="2">
    <source>
        <dbReference type="ARBA" id="ARBA00002752"/>
    </source>
</evidence>
<comment type="cofactor">
    <cofactor evidence="1">
        <name>Fe(2+)</name>
        <dbReference type="ChEBI" id="CHEBI:29033"/>
    </cofactor>
</comment>
<evidence type="ECO:0000256" key="7">
    <source>
        <dbReference type="ARBA" id="ARBA00023002"/>
    </source>
</evidence>
<dbReference type="PANTHER" id="PTHR15497">
    <property type="entry name" value="3-HYDROXYANTHRANILATE 3,4-DIOXYGENASE"/>
    <property type="match status" value="1"/>
</dbReference>
<dbReference type="GO" id="GO:0046874">
    <property type="term" value="P:quinolinate metabolic process"/>
    <property type="evidence" value="ECO:0007669"/>
    <property type="project" value="TreeGrafter"/>
</dbReference>
<dbReference type="CDD" id="cd06123">
    <property type="entry name" value="cupin_HAO"/>
    <property type="match status" value="1"/>
</dbReference>
<dbReference type="GO" id="GO:0005737">
    <property type="term" value="C:cytoplasm"/>
    <property type="evidence" value="ECO:0007669"/>
    <property type="project" value="TreeGrafter"/>
</dbReference>
<protein>
    <submittedName>
        <fullName evidence="9">3-hydroxyanthranilate 3,4-dioxygenase</fullName>
    </submittedName>
</protein>
<dbReference type="InterPro" id="IPR014710">
    <property type="entry name" value="RmlC-like_jellyroll"/>
</dbReference>
<dbReference type="PANTHER" id="PTHR15497:SF3">
    <property type="entry name" value="3-HYDROXYANTHRANILATE 3,4-DIOXYGENASE 2"/>
    <property type="match status" value="1"/>
</dbReference>
<sequence>MPQPLRAAMSESQIPARPYDHERTRGSLVFITSLSSSSTLSHPLVPSRQDAAPANQLSQVARGELAPPQAPCNKCMYKGENFIVMIVGGPNTRTDYHINTTEEWFYQYKGSMVLKVVDEGKVRDIVINEGDMFLLPADKADTMRWLCPNTEAHGDELVVIRQCQFHCSDLDTQLKPHLDEWMANEDIRRCPKCGVVAPEK</sequence>
<keyword evidence="5" id="KW-0479">Metal-binding</keyword>
<keyword evidence="6 9" id="KW-0223">Dioxygenase</keyword>
<dbReference type="VEuPathDB" id="FungiDB:A1Q1_00077"/>
<dbReference type="Gene3D" id="2.60.120.10">
    <property type="entry name" value="Jelly Rolls"/>
    <property type="match status" value="2"/>
</dbReference>
<dbReference type="InterPro" id="IPR011051">
    <property type="entry name" value="RmlC_Cupin_sf"/>
</dbReference>
<reference evidence="9 10" key="1">
    <citation type="journal article" date="2012" name="Eukaryot. Cell">
        <title>Draft genome sequence of CBS 2479, the standard type strain of Trichosporon asahii.</title>
        <authorList>
            <person name="Yang R.Y."/>
            <person name="Li H.T."/>
            <person name="Zhu H."/>
            <person name="Zhou G.P."/>
            <person name="Wang M."/>
            <person name="Wang L."/>
        </authorList>
    </citation>
    <scope>NUCLEOTIDE SEQUENCE [LARGE SCALE GENOMIC DNA]</scope>
    <source>
        <strain evidence="10">ATCC 90039 / CBS 2479 / JCM 2466 / KCTC 7840 / NCYC 2677 / UAMH 7654</strain>
    </source>
</reference>
<accession>J8TZ55</accession>
<evidence type="ECO:0000256" key="6">
    <source>
        <dbReference type="ARBA" id="ARBA00022964"/>
    </source>
</evidence>
<dbReference type="GeneID" id="25983591"/>
<evidence type="ECO:0000256" key="4">
    <source>
        <dbReference type="ARBA" id="ARBA00022642"/>
    </source>
</evidence>
<organism evidence="9 10">
    <name type="scientific">Trichosporon asahii var. asahii (strain ATCC 90039 / CBS 2479 / JCM 2466 / KCTC 7840 / NBRC 103889/ NCYC 2677 / UAMH 7654)</name>
    <name type="common">Yeast</name>
    <dbReference type="NCBI Taxonomy" id="1186058"/>
    <lineage>
        <taxon>Eukaryota</taxon>
        <taxon>Fungi</taxon>
        <taxon>Dikarya</taxon>
        <taxon>Basidiomycota</taxon>
        <taxon>Agaricomycotina</taxon>
        <taxon>Tremellomycetes</taxon>
        <taxon>Trichosporonales</taxon>
        <taxon>Trichosporonaceae</taxon>
        <taxon>Trichosporon</taxon>
    </lineage>
</organism>
<dbReference type="GO" id="GO:0000334">
    <property type="term" value="F:3-hydroxyanthranilate 3,4-dioxygenase activity"/>
    <property type="evidence" value="ECO:0007669"/>
    <property type="project" value="InterPro"/>
</dbReference>
<dbReference type="SUPFAM" id="SSF51182">
    <property type="entry name" value="RmlC-like cupins"/>
    <property type="match status" value="1"/>
</dbReference>
<keyword evidence="4" id="KW-0662">Pyridine nucleotide biosynthesis</keyword>
<dbReference type="InterPro" id="IPR010329">
    <property type="entry name" value="3hydroanth_dOase"/>
</dbReference>
<dbReference type="EMBL" id="ALBS01000009">
    <property type="protein sequence ID" value="EJT53070.1"/>
    <property type="molecule type" value="Genomic_DNA"/>
</dbReference>
<dbReference type="RefSeq" id="XP_014184393.1">
    <property type="nucleotide sequence ID" value="XM_014328918.1"/>
</dbReference>
<evidence type="ECO:0000313" key="9">
    <source>
        <dbReference type="EMBL" id="EJT53070.1"/>
    </source>
</evidence>
<gene>
    <name evidence="9" type="ORF">A1Q1_00077</name>
</gene>
<proteinExistence type="predicted"/>
<dbReference type="KEGG" id="tasa:A1Q1_00077"/>
<name>J8TZ55_TRIAS</name>
<dbReference type="Pfam" id="PF06052">
    <property type="entry name" value="3-HAO"/>
    <property type="match status" value="1"/>
</dbReference>
<dbReference type="HOGENOM" id="CLU_1367100_0_0_1"/>
<evidence type="ECO:0000256" key="1">
    <source>
        <dbReference type="ARBA" id="ARBA00001954"/>
    </source>
</evidence>
<dbReference type="GO" id="GO:0034354">
    <property type="term" value="P:'de novo' NAD+ biosynthetic process from L-tryptophan"/>
    <property type="evidence" value="ECO:0007669"/>
    <property type="project" value="TreeGrafter"/>
</dbReference>
<comment type="function">
    <text evidence="2">Catalyzes the oxidative ring opening of 3-hydroxyanthranilate to 2-amino-3-carboxymuconate semialdehyde, which spontaneously cyclizes to quinolinate.</text>
</comment>
<dbReference type="AlphaFoldDB" id="J8TZ55"/>
<evidence type="ECO:0000256" key="3">
    <source>
        <dbReference type="ARBA" id="ARBA00022490"/>
    </source>
</evidence>
<keyword evidence="8" id="KW-0408">Iron</keyword>
<dbReference type="OrthoDB" id="204928at2759"/>
<evidence type="ECO:0000313" key="10">
    <source>
        <dbReference type="Proteomes" id="UP000002748"/>
    </source>
</evidence>
<evidence type="ECO:0000256" key="5">
    <source>
        <dbReference type="ARBA" id="ARBA00022723"/>
    </source>
</evidence>
<keyword evidence="7" id="KW-0560">Oxidoreductase</keyword>
<comment type="caution">
    <text evidence="9">The sequence shown here is derived from an EMBL/GenBank/DDBJ whole genome shotgun (WGS) entry which is preliminary data.</text>
</comment>
<dbReference type="Proteomes" id="UP000002748">
    <property type="component" value="Unassembled WGS sequence"/>
</dbReference>